<protein>
    <submittedName>
        <fullName evidence="8">LRRCT domain-containing protein</fullName>
    </submittedName>
</protein>
<evidence type="ECO:0000259" key="5">
    <source>
        <dbReference type="SMART" id="SM00082"/>
    </source>
</evidence>
<keyword evidence="4" id="KW-0175">Coiled coil</keyword>
<evidence type="ECO:0000256" key="1">
    <source>
        <dbReference type="ARBA" id="ARBA00022614"/>
    </source>
</evidence>
<dbReference type="WBParaSite" id="HPBE_0001564101-mRNA-1">
    <property type="protein sequence ID" value="HPBE_0001564101-mRNA-1"/>
    <property type="gene ID" value="HPBE_0001564101"/>
</dbReference>
<dbReference type="SUPFAM" id="SSF52058">
    <property type="entry name" value="L domain-like"/>
    <property type="match status" value="1"/>
</dbReference>
<name>A0A3P8AHR3_HELPZ</name>
<dbReference type="PANTHER" id="PTHR24369">
    <property type="entry name" value="ANTIGEN BSP, PUTATIVE-RELATED"/>
    <property type="match status" value="1"/>
</dbReference>
<accession>A0A3P8AHR3</accession>
<feature type="coiled-coil region" evidence="4">
    <location>
        <begin position="67"/>
        <end position="101"/>
    </location>
</feature>
<dbReference type="Proteomes" id="UP000050761">
    <property type="component" value="Unassembled WGS sequence"/>
</dbReference>
<keyword evidence="1" id="KW-0433">Leucine-rich repeat</keyword>
<reference evidence="6 7" key="1">
    <citation type="submission" date="2018-11" db="EMBL/GenBank/DDBJ databases">
        <authorList>
            <consortium name="Pathogen Informatics"/>
        </authorList>
    </citation>
    <scope>NUCLEOTIDE SEQUENCE [LARGE SCALE GENOMIC DNA]</scope>
</reference>
<evidence type="ECO:0000313" key="8">
    <source>
        <dbReference type="WBParaSite" id="HPBE_0001564101-mRNA-1"/>
    </source>
</evidence>
<dbReference type="Gene3D" id="3.80.10.10">
    <property type="entry name" value="Ribonuclease Inhibitor"/>
    <property type="match status" value="1"/>
</dbReference>
<dbReference type="InterPro" id="IPR050541">
    <property type="entry name" value="LRR_TM_domain-containing"/>
</dbReference>
<evidence type="ECO:0000256" key="2">
    <source>
        <dbReference type="ARBA" id="ARBA00022729"/>
    </source>
</evidence>
<dbReference type="SMART" id="SM00082">
    <property type="entry name" value="LRRCT"/>
    <property type="match status" value="1"/>
</dbReference>
<dbReference type="InterPro" id="IPR000483">
    <property type="entry name" value="Cys-rich_flank_reg_C"/>
</dbReference>
<reference evidence="8" key="2">
    <citation type="submission" date="2019-09" db="UniProtKB">
        <authorList>
            <consortium name="WormBaseParasite"/>
        </authorList>
    </citation>
    <scope>IDENTIFICATION</scope>
</reference>
<organism evidence="6">
    <name type="scientific">Heligmosomoides polygyrus</name>
    <name type="common">Parasitic roundworm</name>
    <dbReference type="NCBI Taxonomy" id="6339"/>
    <lineage>
        <taxon>Eukaryota</taxon>
        <taxon>Metazoa</taxon>
        <taxon>Ecdysozoa</taxon>
        <taxon>Nematoda</taxon>
        <taxon>Chromadorea</taxon>
        <taxon>Rhabditida</taxon>
        <taxon>Rhabditina</taxon>
        <taxon>Rhabditomorpha</taxon>
        <taxon>Strongyloidea</taxon>
        <taxon>Heligmosomidae</taxon>
        <taxon>Heligmosomoides</taxon>
    </lineage>
</organism>
<evidence type="ECO:0000313" key="7">
    <source>
        <dbReference type="Proteomes" id="UP000050761"/>
    </source>
</evidence>
<feature type="domain" description="LRRCT" evidence="5">
    <location>
        <begin position="210"/>
        <end position="259"/>
    </location>
</feature>
<evidence type="ECO:0000256" key="4">
    <source>
        <dbReference type="SAM" id="Coils"/>
    </source>
</evidence>
<evidence type="ECO:0000256" key="3">
    <source>
        <dbReference type="ARBA" id="ARBA00022737"/>
    </source>
</evidence>
<dbReference type="InterPro" id="IPR032675">
    <property type="entry name" value="LRR_dom_sf"/>
</dbReference>
<keyword evidence="7" id="KW-1185">Reference proteome</keyword>
<dbReference type="EMBL" id="UZAH01028962">
    <property type="protein sequence ID" value="VDP03420.1"/>
    <property type="molecule type" value="Genomic_DNA"/>
</dbReference>
<dbReference type="GO" id="GO:0005886">
    <property type="term" value="C:plasma membrane"/>
    <property type="evidence" value="ECO:0007669"/>
    <property type="project" value="TreeGrafter"/>
</dbReference>
<sequence length="290" mass="32302">METPVAPFSLQIRRPKRQKVSSATPPSDLDSAVDRLINDASLPSHLRIVIGHILDIKNDYTSVLARNQELLDEIKGAHQKNRELQQENAALRPEIEILKSQGPVKTNSISQTNSVSPDDHSVKQLYMTDMPFLYSIQDCAFCGLGRIERIYLNNCSHLHEIHPNAFGWSTLAEGKVTALTHFYVENGNLSTLSEDALPWDTLNELGIGGNPLNCTCETAYLLEDEYFSYEYTNSLPKCASPPNLKGHLLTKVAQSDACESKAAIERSNRFVALSSSLRRTVVVDARRASY</sequence>
<dbReference type="AlphaFoldDB" id="A0A3P8AHR3"/>
<keyword evidence="3" id="KW-0677">Repeat</keyword>
<dbReference type="PANTHER" id="PTHR24369:SF210">
    <property type="entry name" value="CHAOPTIN-RELATED"/>
    <property type="match status" value="1"/>
</dbReference>
<evidence type="ECO:0000313" key="6">
    <source>
        <dbReference type="EMBL" id="VDP03420.1"/>
    </source>
</evidence>
<dbReference type="OrthoDB" id="676979at2759"/>
<proteinExistence type="predicted"/>
<gene>
    <name evidence="6" type="ORF">HPBE_LOCUS15640</name>
</gene>
<keyword evidence="2" id="KW-0732">Signal</keyword>